<evidence type="ECO:0000313" key="6">
    <source>
        <dbReference type="EMBL" id="VTQ81887.1"/>
    </source>
</evidence>
<dbReference type="CDD" id="cd08186">
    <property type="entry name" value="Fe-ADH-like"/>
    <property type="match status" value="1"/>
</dbReference>
<feature type="domain" description="Alcohol dehydrogenase iron-type/glycerol dehydrogenase GldA" evidence="4">
    <location>
        <begin position="19"/>
        <end position="190"/>
    </location>
</feature>
<dbReference type="Gene3D" id="1.20.1090.10">
    <property type="entry name" value="Dehydroquinate synthase-like - alpha domain"/>
    <property type="match status" value="1"/>
</dbReference>
<keyword evidence="3" id="KW-0520">NAD</keyword>
<dbReference type="Pfam" id="PF25137">
    <property type="entry name" value="ADH_Fe_C"/>
    <property type="match status" value="1"/>
</dbReference>
<dbReference type="EC" id="1.1.1.202" evidence="6"/>
<evidence type="ECO:0000259" key="4">
    <source>
        <dbReference type="Pfam" id="PF00465"/>
    </source>
</evidence>
<dbReference type="EC" id="1.1.1.1" evidence="6"/>
<comment type="similarity">
    <text evidence="1">Belongs to the iron-containing alcohol dehydrogenase family.</text>
</comment>
<dbReference type="PROSITE" id="PS00913">
    <property type="entry name" value="ADH_IRON_1"/>
    <property type="match status" value="1"/>
</dbReference>
<dbReference type="InterPro" id="IPR056798">
    <property type="entry name" value="ADH_Fe_C"/>
</dbReference>
<dbReference type="Proteomes" id="UP000308489">
    <property type="component" value="Chromosome 1"/>
</dbReference>
<dbReference type="InterPro" id="IPR045910">
    <property type="entry name" value="AdhA-like"/>
</dbReference>
<keyword evidence="2 6" id="KW-0560">Oxidoreductase</keyword>
<reference evidence="6 7" key="1">
    <citation type="submission" date="2019-05" db="EMBL/GenBank/DDBJ databases">
        <authorList>
            <consortium name="Pathogen Informatics"/>
        </authorList>
    </citation>
    <scope>NUCLEOTIDE SEQUENCE [LARGE SCALE GENOMIC DNA]</scope>
    <source>
        <strain evidence="6 7">NCTC503</strain>
    </source>
</reference>
<dbReference type="RefSeq" id="WP_138208935.1">
    <property type="nucleotide sequence ID" value="NZ_CBCRUQ010000011.1"/>
</dbReference>
<accession>A0A4V6KCR5</accession>
<dbReference type="KEGG" id="hhw:NCTC503_00089"/>
<dbReference type="OrthoDB" id="9804734at2"/>
<organism evidence="6 7">
    <name type="scientific">Hathewaya histolytica</name>
    <name type="common">Clostridium histolyticum</name>
    <dbReference type="NCBI Taxonomy" id="1498"/>
    <lineage>
        <taxon>Bacteria</taxon>
        <taxon>Bacillati</taxon>
        <taxon>Bacillota</taxon>
        <taxon>Clostridia</taxon>
        <taxon>Eubacteriales</taxon>
        <taxon>Clostridiaceae</taxon>
        <taxon>Hathewaya</taxon>
    </lineage>
</organism>
<dbReference type="InterPro" id="IPR018211">
    <property type="entry name" value="ADH_Fe_CS"/>
</dbReference>
<evidence type="ECO:0000256" key="2">
    <source>
        <dbReference type="ARBA" id="ARBA00023002"/>
    </source>
</evidence>
<feature type="domain" description="Fe-containing alcohol dehydrogenase-like C-terminal" evidence="5">
    <location>
        <begin position="201"/>
        <end position="398"/>
    </location>
</feature>
<dbReference type="AlphaFoldDB" id="A0A4V6KCR5"/>
<name>A0A4V6KCR5_HATHI</name>
<gene>
    <name evidence="6" type="primary">dhaT</name>
    <name evidence="6" type="ORF">NCTC503_00089</name>
</gene>
<evidence type="ECO:0000259" key="5">
    <source>
        <dbReference type="Pfam" id="PF25137"/>
    </source>
</evidence>
<dbReference type="Pfam" id="PF00465">
    <property type="entry name" value="Fe-ADH"/>
    <property type="match status" value="1"/>
</dbReference>
<dbReference type="InterPro" id="IPR039697">
    <property type="entry name" value="Alcohol_dehydrogenase_Fe"/>
</dbReference>
<dbReference type="GO" id="GO:0004022">
    <property type="term" value="F:alcohol dehydrogenase (NAD+) activity"/>
    <property type="evidence" value="ECO:0007669"/>
    <property type="project" value="UniProtKB-EC"/>
</dbReference>
<dbReference type="EMBL" id="LR590481">
    <property type="protein sequence ID" value="VTQ81887.1"/>
    <property type="molecule type" value="Genomic_DNA"/>
</dbReference>
<dbReference type="FunFam" id="3.40.50.1970:FF:000003">
    <property type="entry name" value="Alcohol dehydrogenase, iron-containing"/>
    <property type="match status" value="1"/>
</dbReference>
<dbReference type="SUPFAM" id="SSF56796">
    <property type="entry name" value="Dehydroquinate synthase-like"/>
    <property type="match status" value="1"/>
</dbReference>
<sequence>MWEKNMPIDQISEIRCKSTVFLGVGAIKKINDILKELKGKNVNKILVVTGTSSYKRTGAWDHVENALKDNNMEFELYNKVTANPTTTHVDEATKVALELGAEAIVAIGGGSVIDAAKSVAIMIKYPNNNCSDLYEYKFTPEEAIPVIAINSTHGTGTEADRFAVVSVLEKKYKPCIAYDLSYPLYSIDDPQLMTGLPRNQTIFTSVDAINHVIEACTTTVASPYSILLAKETVRLVAKYLPIALEDGTNLTARYYLAYASLIAGIAFDNGLLHLTHALEHPLSAVKPDLAHGLGLAMLVPSVVKYTYEARPEVLADVLSPIIPELTGDKSEAQTACDGLRAWLRKIGVTETLKTEGFREDQIDELTHLAFNTPSLDLLLSCSPAKATEELVSNIYRESL</sequence>
<dbReference type="Gene3D" id="3.40.50.1970">
    <property type="match status" value="1"/>
</dbReference>
<protein>
    <submittedName>
        <fullName evidence="6">Iron-containing alcohol dehydrogenase</fullName>
        <ecNumber evidence="6">1.1.1.1</ecNumber>
        <ecNumber evidence="6">1.1.1.202</ecNumber>
    </submittedName>
</protein>
<dbReference type="InterPro" id="IPR001670">
    <property type="entry name" value="ADH_Fe/GldA"/>
</dbReference>
<dbReference type="GO" id="GO:0047516">
    <property type="term" value="F:1,3-propanediol dehydrogenase activity"/>
    <property type="evidence" value="ECO:0007669"/>
    <property type="project" value="UniProtKB-EC"/>
</dbReference>
<dbReference type="PANTHER" id="PTHR11496">
    <property type="entry name" value="ALCOHOL DEHYDROGENASE"/>
    <property type="match status" value="1"/>
</dbReference>
<keyword evidence="7" id="KW-1185">Reference proteome</keyword>
<evidence type="ECO:0000256" key="3">
    <source>
        <dbReference type="ARBA" id="ARBA00023027"/>
    </source>
</evidence>
<dbReference type="GO" id="GO:0046872">
    <property type="term" value="F:metal ion binding"/>
    <property type="evidence" value="ECO:0007669"/>
    <property type="project" value="InterPro"/>
</dbReference>
<proteinExistence type="inferred from homology"/>
<evidence type="ECO:0000256" key="1">
    <source>
        <dbReference type="ARBA" id="ARBA00007358"/>
    </source>
</evidence>
<evidence type="ECO:0000313" key="7">
    <source>
        <dbReference type="Proteomes" id="UP000308489"/>
    </source>
</evidence>
<dbReference type="PANTHER" id="PTHR11496:SF102">
    <property type="entry name" value="ALCOHOL DEHYDROGENASE 4"/>
    <property type="match status" value="1"/>
</dbReference>